<keyword evidence="3" id="KW-0597">Phosphoprotein</keyword>
<evidence type="ECO:0000313" key="11">
    <source>
        <dbReference type="EMBL" id="OHV29269.1"/>
    </source>
</evidence>
<dbReference type="PANTHER" id="PTHR46193">
    <property type="entry name" value="6-PHOSPHOGLUCONATE PHOSPHATASE"/>
    <property type="match status" value="1"/>
</dbReference>
<dbReference type="InterPro" id="IPR006439">
    <property type="entry name" value="HAD-SF_hydro_IA"/>
</dbReference>
<evidence type="ECO:0000256" key="2">
    <source>
        <dbReference type="ARBA" id="ARBA00006171"/>
    </source>
</evidence>
<dbReference type="NCBIfam" id="TIGR01509">
    <property type="entry name" value="HAD-SF-IA-v3"/>
    <property type="match status" value="1"/>
</dbReference>
<dbReference type="InterPro" id="IPR051600">
    <property type="entry name" value="Beta-PGM-like"/>
</dbReference>
<proteinExistence type="inferred from homology"/>
<evidence type="ECO:0000256" key="10">
    <source>
        <dbReference type="ARBA" id="ARBA00044991"/>
    </source>
</evidence>
<dbReference type="SFLD" id="SFLDG01129">
    <property type="entry name" value="C1.5:_HAD__Beta-PGM__Phosphata"/>
    <property type="match status" value="1"/>
</dbReference>
<evidence type="ECO:0000256" key="9">
    <source>
        <dbReference type="ARBA" id="ARBA00044968"/>
    </source>
</evidence>
<dbReference type="InterPro" id="IPR023198">
    <property type="entry name" value="PGP-like_dom2"/>
</dbReference>
<organism evidence="11 12">
    <name type="scientific">Parafrankia colletiae</name>
    <dbReference type="NCBI Taxonomy" id="573497"/>
    <lineage>
        <taxon>Bacteria</taxon>
        <taxon>Bacillati</taxon>
        <taxon>Actinomycetota</taxon>
        <taxon>Actinomycetes</taxon>
        <taxon>Frankiales</taxon>
        <taxon>Frankiaceae</taxon>
        <taxon>Parafrankia</taxon>
    </lineage>
</organism>
<evidence type="ECO:0000256" key="6">
    <source>
        <dbReference type="ARBA" id="ARBA00023235"/>
    </source>
</evidence>
<dbReference type="InterPro" id="IPR023214">
    <property type="entry name" value="HAD_sf"/>
</dbReference>
<dbReference type="InterPro" id="IPR036412">
    <property type="entry name" value="HAD-like_sf"/>
</dbReference>
<evidence type="ECO:0000256" key="1">
    <source>
        <dbReference type="ARBA" id="ARBA00001946"/>
    </source>
</evidence>
<comment type="catalytic activity">
    <reaction evidence="8">
        <text>beta-D-glucose 1-phosphate = beta-D-glucose 6-phosphate</text>
        <dbReference type="Rhea" id="RHEA:20113"/>
        <dbReference type="ChEBI" id="CHEBI:57684"/>
        <dbReference type="ChEBI" id="CHEBI:58247"/>
        <dbReference type="EC" id="5.4.2.6"/>
    </reaction>
</comment>
<dbReference type="GO" id="GO:0046872">
    <property type="term" value="F:metal ion binding"/>
    <property type="evidence" value="ECO:0007669"/>
    <property type="project" value="UniProtKB-KW"/>
</dbReference>
<gene>
    <name evidence="11" type="ORF">CC117_07840</name>
</gene>
<keyword evidence="7" id="KW-0119">Carbohydrate metabolism</keyword>
<dbReference type="OrthoDB" id="9816160at2"/>
<comment type="caution">
    <text evidence="11">The sequence shown here is derived from an EMBL/GenBank/DDBJ whole genome shotgun (WGS) entry which is preliminary data.</text>
</comment>
<dbReference type="EMBL" id="MBLM01000163">
    <property type="protein sequence ID" value="OHV29269.1"/>
    <property type="molecule type" value="Genomic_DNA"/>
</dbReference>
<dbReference type="AlphaFoldDB" id="A0A1S1Q6R3"/>
<dbReference type="SFLD" id="SFLDS00003">
    <property type="entry name" value="Haloacid_Dehalogenase"/>
    <property type="match status" value="1"/>
</dbReference>
<dbReference type="GO" id="GO:0008801">
    <property type="term" value="F:beta-phosphoglucomutase activity"/>
    <property type="evidence" value="ECO:0007669"/>
    <property type="project" value="UniProtKB-EC"/>
</dbReference>
<reference evidence="12" key="1">
    <citation type="submission" date="2016-07" db="EMBL/GenBank/DDBJ databases">
        <title>Sequence Frankia sp. strain CcI1.17.</title>
        <authorList>
            <person name="Ghodhbane-Gtari F."/>
            <person name="Swanson E."/>
            <person name="Gueddou A."/>
            <person name="Morris K."/>
            <person name="Hezbri K."/>
            <person name="Ktari A."/>
            <person name="Nouioui I."/>
            <person name="Abebe-Akele F."/>
            <person name="Simpson S."/>
            <person name="Thomas K."/>
            <person name="Gtari M."/>
            <person name="Tisa L.S."/>
            <person name="Hurst S."/>
        </authorList>
    </citation>
    <scope>NUCLEOTIDE SEQUENCE [LARGE SCALE GENOMIC DNA]</scope>
    <source>
        <strain evidence="12">Cc1.17</strain>
    </source>
</reference>
<dbReference type="NCBIfam" id="TIGR02009">
    <property type="entry name" value="PGMB-YQAB-SF"/>
    <property type="match status" value="1"/>
</dbReference>
<comment type="similarity">
    <text evidence="2">Belongs to the HAD-like hydrolase superfamily. CbbY/CbbZ/Gph/YieH family.</text>
</comment>
<keyword evidence="12" id="KW-1185">Reference proteome</keyword>
<keyword evidence="4" id="KW-0479">Metal-binding</keyword>
<evidence type="ECO:0000256" key="7">
    <source>
        <dbReference type="ARBA" id="ARBA00023277"/>
    </source>
</evidence>
<dbReference type="Proteomes" id="UP000179627">
    <property type="component" value="Unassembled WGS sequence"/>
</dbReference>
<evidence type="ECO:0000313" key="12">
    <source>
        <dbReference type="Proteomes" id="UP000179627"/>
    </source>
</evidence>
<dbReference type="Gene3D" id="1.10.150.240">
    <property type="entry name" value="Putative phosphatase, domain 2"/>
    <property type="match status" value="1"/>
</dbReference>
<evidence type="ECO:0000256" key="5">
    <source>
        <dbReference type="ARBA" id="ARBA00022842"/>
    </source>
</evidence>
<keyword evidence="6" id="KW-0413">Isomerase</keyword>
<name>A0A1S1Q6R3_9ACTN</name>
<evidence type="ECO:0000256" key="8">
    <source>
        <dbReference type="ARBA" id="ARBA00044926"/>
    </source>
</evidence>
<dbReference type="EC" id="5.4.2.6" evidence="9"/>
<comment type="cofactor">
    <cofactor evidence="1">
        <name>Mg(2+)</name>
        <dbReference type="ChEBI" id="CHEBI:18420"/>
    </cofactor>
</comment>
<protein>
    <recommendedName>
        <fullName evidence="10">Beta-phosphoglucomutase</fullName>
        <ecNumber evidence="9">5.4.2.6</ecNumber>
    </recommendedName>
</protein>
<dbReference type="InterPro" id="IPR010976">
    <property type="entry name" value="B-phosphoglucomutase_hydrolase"/>
</dbReference>
<evidence type="ECO:0000256" key="4">
    <source>
        <dbReference type="ARBA" id="ARBA00022723"/>
    </source>
</evidence>
<dbReference type="Gene3D" id="3.40.50.1000">
    <property type="entry name" value="HAD superfamily/HAD-like"/>
    <property type="match status" value="1"/>
</dbReference>
<sequence length="264" mass="27443">MLGLPDHIRACLFDLDGVLTRTAAVHAAAWKEMFDDFLENWASRSGDPFVPFDIDTDYPEQVDGRPRADGVRTFLDSRGIHIPVGAPGDPPSAMTVNALATRKNILLQRKIDEDGVEVFAGSVRYLEELDRAGVPRAVVSSSANCAQVLRAAGIEHFLPVRVDGQTALEQGLAGKPAPDTFLAGAAALDVPASAAAVFEDAVAGVQAGRAGGFGCVVGVDRIGHAEALRHNGADIVVTDLAELLGGQLSSPSGPSGTVTAGRAV</sequence>
<evidence type="ECO:0000256" key="3">
    <source>
        <dbReference type="ARBA" id="ARBA00022553"/>
    </source>
</evidence>
<keyword evidence="5" id="KW-0460">Magnesium</keyword>
<dbReference type="PANTHER" id="PTHR46193:SF18">
    <property type="entry name" value="HEXITOL PHOSPHATASE B"/>
    <property type="match status" value="1"/>
</dbReference>
<dbReference type="SUPFAM" id="SSF56784">
    <property type="entry name" value="HAD-like"/>
    <property type="match status" value="1"/>
</dbReference>
<dbReference type="Pfam" id="PF00702">
    <property type="entry name" value="Hydrolase"/>
    <property type="match status" value="1"/>
</dbReference>
<dbReference type="RefSeq" id="WP_071090772.1">
    <property type="nucleotide sequence ID" value="NZ_MBLM01000163.1"/>
</dbReference>
<accession>A0A1S1Q6R3</accession>